<proteinExistence type="predicted"/>
<name>A0A382PIY3_9ZZZZ</name>
<accession>A0A382PIY3</accession>
<protein>
    <recommendedName>
        <fullName evidence="2">Phytase-like domain-containing protein</fullName>
    </recommendedName>
</protein>
<evidence type="ECO:0008006" key="2">
    <source>
        <dbReference type="Google" id="ProtNLM"/>
    </source>
</evidence>
<dbReference type="EMBL" id="UINC01107396">
    <property type="protein sequence ID" value="SVC72740.1"/>
    <property type="molecule type" value="Genomic_DNA"/>
</dbReference>
<organism evidence="1">
    <name type="scientific">marine metagenome</name>
    <dbReference type="NCBI Taxonomy" id="408172"/>
    <lineage>
        <taxon>unclassified sequences</taxon>
        <taxon>metagenomes</taxon>
        <taxon>ecological metagenomes</taxon>
    </lineage>
</organism>
<feature type="non-terminal residue" evidence="1">
    <location>
        <position position="343"/>
    </location>
</feature>
<reference evidence="1" key="1">
    <citation type="submission" date="2018-05" db="EMBL/GenBank/DDBJ databases">
        <authorList>
            <person name="Lanie J.A."/>
            <person name="Ng W.-L."/>
            <person name="Kazmierczak K.M."/>
            <person name="Andrzejewski T.M."/>
            <person name="Davidsen T.M."/>
            <person name="Wayne K.J."/>
            <person name="Tettelin H."/>
            <person name="Glass J.I."/>
            <person name="Rusch D."/>
            <person name="Podicherti R."/>
            <person name="Tsui H.-C.T."/>
            <person name="Winkler M.E."/>
        </authorList>
    </citation>
    <scope>NUCLEOTIDE SEQUENCE</scope>
</reference>
<feature type="non-terminal residue" evidence="1">
    <location>
        <position position="1"/>
    </location>
</feature>
<sequence length="343" mass="37020">ADLRYEAKGTEFDLTGMLVGDQLATHVAISPSGGYLVWHDNATDESGLGVSALKLDANANPMGAPFRVNSKLLGNQEKPQVGLLSEGGAFFVWEAGETGFRRVQFRTANSRGLFSNEEVFVTGANSGEQTDPALTVLRNGTVAVAWTDYLLDGDVKGLSARIYSPTGDALTEPFRLNQFRDGNQYGAKLQALPNGGIAAVWVSDQQQDEKSIDIIARLFNSVGQPLTDEIVVSQKGISANPVLGITGARLMIAWEQVNLKNEKTRWNIGLRTFDLELKPLSEVILANKHLEGDQFAPRLQGGDSGALLVWNSLGQDGSGEAVMGRFITESGVFSDSEFQVNTR</sequence>
<gene>
    <name evidence="1" type="ORF">METZ01_LOCUS325594</name>
</gene>
<dbReference type="AlphaFoldDB" id="A0A382PIY3"/>
<evidence type="ECO:0000313" key="1">
    <source>
        <dbReference type="EMBL" id="SVC72740.1"/>
    </source>
</evidence>